<feature type="signal peptide" evidence="2">
    <location>
        <begin position="1"/>
        <end position="18"/>
    </location>
</feature>
<keyword evidence="4" id="KW-1185">Reference proteome</keyword>
<feature type="compositionally biased region" description="Basic and acidic residues" evidence="1">
    <location>
        <begin position="41"/>
        <end position="51"/>
    </location>
</feature>
<accession>A0A0F6W0C2</accession>
<proteinExistence type="predicted"/>
<sequence length="379" mass="40688">MRAIGWLALLGVAGCGGAAGSAREPPTEPVGRAAPSARVTTGDDEREEARADAPPIVPAHGPLSEDDLHRGVIARLGDAPFAACTVEPLPPALRRRVRSGDDVASLRAHVSMDVPDDAITTARVEGREGVVYRSAALDPRSEVGDLGYRVRLRDATTGAEEDLALGLTALRPLVLVHNPMVPLVEGGAVQIEAELRAMDDASIDFRPLDATSTTRDGRERLVRCRLEDLRRDQDRDGLTDVAEQRLLTDAWDPDTDGDGTRDGDDVSPLGSAAPASDADAVWLAAAREIARDEDGLHVVVRSGARLDLGAREEGGARVLVLREDELAAYQRRYGLRAPVVIAVRMRGRDRAEVTVDRVWSQSVLDARRDASGVWSLVAR</sequence>
<feature type="region of interest" description="Disordered" evidence="1">
    <location>
        <begin position="16"/>
        <end position="64"/>
    </location>
</feature>
<dbReference type="AlphaFoldDB" id="A0A0F6W0C2"/>
<reference evidence="3 4" key="1">
    <citation type="submission" date="2015-03" db="EMBL/GenBank/DDBJ databases">
        <title>Genome assembly of Sandaracinus amylolyticus DSM 53668.</title>
        <authorList>
            <person name="Sharma G."/>
            <person name="Subramanian S."/>
        </authorList>
    </citation>
    <scope>NUCLEOTIDE SEQUENCE [LARGE SCALE GENOMIC DNA]</scope>
    <source>
        <strain evidence="3 4">DSM 53668</strain>
    </source>
</reference>
<keyword evidence="2" id="KW-0732">Signal</keyword>
<feature type="region of interest" description="Disordered" evidence="1">
    <location>
        <begin position="245"/>
        <end position="273"/>
    </location>
</feature>
<dbReference type="Proteomes" id="UP000034883">
    <property type="component" value="Chromosome"/>
</dbReference>
<organism evidence="3 4">
    <name type="scientific">Sandaracinus amylolyticus</name>
    <dbReference type="NCBI Taxonomy" id="927083"/>
    <lineage>
        <taxon>Bacteria</taxon>
        <taxon>Pseudomonadati</taxon>
        <taxon>Myxococcota</taxon>
        <taxon>Polyangia</taxon>
        <taxon>Polyangiales</taxon>
        <taxon>Sandaracinaceae</taxon>
        <taxon>Sandaracinus</taxon>
    </lineage>
</organism>
<dbReference type="PROSITE" id="PS51257">
    <property type="entry name" value="PROKAR_LIPOPROTEIN"/>
    <property type="match status" value="1"/>
</dbReference>
<dbReference type="STRING" id="927083.DB32_001322"/>
<dbReference type="EMBL" id="CP011125">
    <property type="protein sequence ID" value="AKF04173.1"/>
    <property type="molecule type" value="Genomic_DNA"/>
</dbReference>
<evidence type="ECO:0000313" key="4">
    <source>
        <dbReference type="Proteomes" id="UP000034883"/>
    </source>
</evidence>
<evidence type="ECO:0000256" key="1">
    <source>
        <dbReference type="SAM" id="MobiDB-lite"/>
    </source>
</evidence>
<evidence type="ECO:0000256" key="2">
    <source>
        <dbReference type="SAM" id="SignalP"/>
    </source>
</evidence>
<feature type="chain" id="PRO_5002511753" description="Lipoprotein" evidence="2">
    <location>
        <begin position="19"/>
        <end position="379"/>
    </location>
</feature>
<gene>
    <name evidence="3" type="ORF">DB32_001322</name>
</gene>
<name>A0A0F6W0C2_9BACT</name>
<evidence type="ECO:0000313" key="3">
    <source>
        <dbReference type="EMBL" id="AKF04173.1"/>
    </source>
</evidence>
<dbReference type="KEGG" id="samy:DB32_001322"/>
<evidence type="ECO:0008006" key="5">
    <source>
        <dbReference type="Google" id="ProtNLM"/>
    </source>
</evidence>
<protein>
    <recommendedName>
        <fullName evidence="5">Lipoprotein</fullName>
    </recommendedName>
</protein>